<evidence type="ECO:0000313" key="1">
    <source>
        <dbReference type="EMBL" id="EQD80790.1"/>
    </source>
</evidence>
<comment type="caution">
    <text evidence="1">The sequence shown here is derived from an EMBL/GenBank/DDBJ whole genome shotgun (WGS) entry which is preliminary data.</text>
</comment>
<dbReference type="AlphaFoldDB" id="T1DFW5"/>
<name>T1DFW5_9ZZZZ</name>
<protein>
    <submittedName>
        <fullName evidence="1">Uncharacterized protein</fullName>
    </submittedName>
</protein>
<reference evidence="1" key="2">
    <citation type="journal article" date="2014" name="ISME J.">
        <title>Microbial stratification in low pH oxic and suboxic macroscopic growths along an acid mine drainage.</title>
        <authorList>
            <person name="Mendez-Garcia C."/>
            <person name="Mesa V."/>
            <person name="Sprenger R.R."/>
            <person name="Richter M."/>
            <person name="Diez M.S."/>
            <person name="Solano J."/>
            <person name="Bargiela R."/>
            <person name="Golyshina O.V."/>
            <person name="Manteca A."/>
            <person name="Ramos J.L."/>
            <person name="Gallego J.R."/>
            <person name="Llorente I."/>
            <person name="Martins Dos Santos V.A."/>
            <person name="Jensen O.N."/>
            <person name="Pelaez A.I."/>
            <person name="Sanchez J."/>
            <person name="Ferrer M."/>
        </authorList>
    </citation>
    <scope>NUCLEOTIDE SEQUENCE</scope>
</reference>
<sequence>MPQPQYSKYQVLGALDTVERFLRARGLHYLKVTSRGRHVVVYSEEPDGEKVPRIRFCTLGQDQFRLDVTTHPGRWESTPYEGPLPQLCDTVLNDLSWLLAEF</sequence>
<organism evidence="1">
    <name type="scientific">mine drainage metagenome</name>
    <dbReference type="NCBI Taxonomy" id="410659"/>
    <lineage>
        <taxon>unclassified sequences</taxon>
        <taxon>metagenomes</taxon>
        <taxon>ecological metagenomes</taxon>
    </lineage>
</organism>
<dbReference type="EMBL" id="AUZX01000389">
    <property type="protein sequence ID" value="EQD80790.1"/>
    <property type="molecule type" value="Genomic_DNA"/>
</dbReference>
<reference evidence="1" key="1">
    <citation type="submission" date="2013-08" db="EMBL/GenBank/DDBJ databases">
        <authorList>
            <person name="Mendez C."/>
            <person name="Richter M."/>
            <person name="Ferrer M."/>
            <person name="Sanchez J."/>
        </authorList>
    </citation>
    <scope>NUCLEOTIDE SEQUENCE</scope>
</reference>
<gene>
    <name evidence="1" type="ORF">B1A_00516</name>
</gene>
<proteinExistence type="predicted"/>
<accession>T1DFW5</accession>